<accession>A0AAJ0A760</accession>
<dbReference type="AlphaFoldDB" id="A0AAJ0A760"/>
<name>A0AAJ0A760_9PEZI</name>
<gene>
    <name evidence="1" type="ORF">BDP55DRAFT_566587</name>
</gene>
<dbReference type="GeneID" id="85455043"/>
<dbReference type="RefSeq" id="XP_060422512.1">
    <property type="nucleotide sequence ID" value="XM_060570517.1"/>
</dbReference>
<keyword evidence="2" id="KW-1185">Reference proteome</keyword>
<protein>
    <submittedName>
        <fullName evidence="1">Uncharacterized protein</fullName>
    </submittedName>
</protein>
<evidence type="ECO:0000313" key="2">
    <source>
        <dbReference type="Proteomes" id="UP001224890"/>
    </source>
</evidence>
<comment type="caution">
    <text evidence="1">The sequence shown here is derived from an EMBL/GenBank/DDBJ whole genome shotgun (WGS) entry which is preliminary data.</text>
</comment>
<proteinExistence type="predicted"/>
<organism evidence="1 2">
    <name type="scientific">Colletotrichum godetiae</name>
    <dbReference type="NCBI Taxonomy" id="1209918"/>
    <lineage>
        <taxon>Eukaryota</taxon>
        <taxon>Fungi</taxon>
        <taxon>Dikarya</taxon>
        <taxon>Ascomycota</taxon>
        <taxon>Pezizomycotina</taxon>
        <taxon>Sordariomycetes</taxon>
        <taxon>Hypocreomycetidae</taxon>
        <taxon>Glomerellales</taxon>
        <taxon>Glomerellaceae</taxon>
        <taxon>Colletotrichum</taxon>
        <taxon>Colletotrichum acutatum species complex</taxon>
    </lineage>
</organism>
<sequence>MALNTSLSAVDVRRAFTEAAFLYANDASVGQRVKEFQQRGFPIESADGLDFCKQNVFEDQRVRLVLEALFPWCAVGIYEVYRSSPECIYGYMTGLNSELKAAVVRLQSPGSSVVVLDGSHRLPIRGFVASNGLLEIPYAPLRNCKEIEIDMAEGGLIIHDARLQIRSMKGYSVQLCFATEDEIQGWPRKKFPDSQALKQQAIAMETPTMGVNFVFGDQ</sequence>
<dbReference type="EMBL" id="JAHMHR010000085">
    <property type="protein sequence ID" value="KAK1657748.1"/>
    <property type="molecule type" value="Genomic_DNA"/>
</dbReference>
<evidence type="ECO:0000313" key="1">
    <source>
        <dbReference type="EMBL" id="KAK1657748.1"/>
    </source>
</evidence>
<reference evidence="1" key="1">
    <citation type="submission" date="2021-06" db="EMBL/GenBank/DDBJ databases">
        <title>Comparative genomics, transcriptomics and evolutionary studies reveal genomic signatures of adaptation to plant cell wall in hemibiotrophic fungi.</title>
        <authorList>
            <consortium name="DOE Joint Genome Institute"/>
            <person name="Baroncelli R."/>
            <person name="Diaz J.F."/>
            <person name="Benocci T."/>
            <person name="Peng M."/>
            <person name="Battaglia E."/>
            <person name="Haridas S."/>
            <person name="Andreopoulos W."/>
            <person name="Labutti K."/>
            <person name="Pangilinan J."/>
            <person name="Floch G.L."/>
            <person name="Makela M.R."/>
            <person name="Henrissat B."/>
            <person name="Grigoriev I.V."/>
            <person name="Crouch J.A."/>
            <person name="De Vries R.P."/>
            <person name="Sukno S.A."/>
            <person name="Thon M.R."/>
        </authorList>
    </citation>
    <scope>NUCLEOTIDE SEQUENCE</scope>
    <source>
        <strain evidence="1">CBS 193.32</strain>
    </source>
</reference>
<dbReference type="Proteomes" id="UP001224890">
    <property type="component" value="Unassembled WGS sequence"/>
</dbReference>